<reference evidence="2 3" key="1">
    <citation type="journal article" date="2014" name="PLoS Genet.">
        <title>Phylogenetically driven sequencing of extremely halophilic archaea reveals strategies for static and dynamic osmo-response.</title>
        <authorList>
            <person name="Becker E.A."/>
            <person name="Seitzer P.M."/>
            <person name="Tritt A."/>
            <person name="Larsen D."/>
            <person name="Krusor M."/>
            <person name="Yao A.I."/>
            <person name="Wu D."/>
            <person name="Madern D."/>
            <person name="Eisen J.A."/>
            <person name="Darling A.E."/>
            <person name="Facciotti M.T."/>
        </authorList>
    </citation>
    <scope>NUCLEOTIDE SEQUENCE [LARGE SCALE GENOMIC DNA]</scope>
    <source>
        <strain evidence="2 3">GA33</strain>
    </source>
</reference>
<dbReference type="Pfam" id="PF09414">
    <property type="entry name" value="RNA_ligase"/>
    <property type="match status" value="1"/>
</dbReference>
<dbReference type="RefSeq" id="WP_006088735.1">
    <property type="nucleotide sequence ID" value="NZ_AOHW01000016.1"/>
</dbReference>
<evidence type="ECO:0000313" key="3">
    <source>
        <dbReference type="Proteomes" id="UP000011599"/>
    </source>
</evidence>
<feature type="domain" description="RNA ligase" evidence="1">
    <location>
        <begin position="23"/>
        <end position="182"/>
    </location>
</feature>
<dbReference type="EMBL" id="AOHW01000016">
    <property type="protein sequence ID" value="ELY43806.1"/>
    <property type="molecule type" value="Genomic_DNA"/>
</dbReference>
<name>L9W3D5_9EURY</name>
<dbReference type="Gene3D" id="3.30.470.30">
    <property type="entry name" value="DNA ligase/mRNA capping enzyme"/>
    <property type="match status" value="1"/>
</dbReference>
<keyword evidence="3" id="KW-1185">Reference proteome</keyword>
<protein>
    <recommendedName>
        <fullName evidence="1">RNA ligase domain-containing protein</fullName>
    </recommendedName>
</protein>
<dbReference type="STRING" id="1114856.GCA_000383975_01394"/>
<organism evidence="2 3">
    <name type="scientific">Natronorubrum tibetense GA33</name>
    <dbReference type="NCBI Taxonomy" id="1114856"/>
    <lineage>
        <taxon>Archaea</taxon>
        <taxon>Methanobacteriati</taxon>
        <taxon>Methanobacteriota</taxon>
        <taxon>Stenosarchaea group</taxon>
        <taxon>Halobacteria</taxon>
        <taxon>Halobacteriales</taxon>
        <taxon>Natrialbaceae</taxon>
        <taxon>Natronorubrum</taxon>
    </lineage>
</organism>
<dbReference type="InterPro" id="IPR021122">
    <property type="entry name" value="RNA_ligase_dom_REL/Rnl2"/>
</dbReference>
<sequence length="285" mass="32625">MKDFPPVPNVTDAPDRLFEEGHLWLLEKVDGAGFRFQLQQSGLLRFGDRNRVYDDPDAVPEPYQHAVRHVREHVDREALRSAVDDVEDIVFFAEAMHHHRISYDWERTPSVLGVDVWSADAGKFRPPDAVEAIFEGIGLEPVNVFERECRAQYFDPDSYTIPQSNWYDGPAEGVVVRNKRGQRAKILHPESRERDGPEPIEASAEEAATTYATRGRFRKLAIRLEEQGRPVTFETLYERVLEDITREAHARLHHSQSDVEMGDFRSEVAALTREFLDERTDGAAG</sequence>
<dbReference type="Proteomes" id="UP000011599">
    <property type="component" value="Unassembled WGS sequence"/>
</dbReference>
<dbReference type="OrthoDB" id="326212at2157"/>
<evidence type="ECO:0000259" key="1">
    <source>
        <dbReference type="Pfam" id="PF09414"/>
    </source>
</evidence>
<dbReference type="eggNOG" id="arCOG08926">
    <property type="taxonomic scope" value="Archaea"/>
</dbReference>
<dbReference type="SUPFAM" id="SSF56091">
    <property type="entry name" value="DNA ligase/mRNA capping enzyme, catalytic domain"/>
    <property type="match status" value="1"/>
</dbReference>
<dbReference type="PATRIC" id="fig|1114856.3.peg.1014"/>
<gene>
    <name evidence="2" type="ORF">C496_04885</name>
</gene>
<proteinExistence type="predicted"/>
<evidence type="ECO:0000313" key="2">
    <source>
        <dbReference type="EMBL" id="ELY43806.1"/>
    </source>
</evidence>
<dbReference type="AlphaFoldDB" id="L9W3D5"/>
<accession>L9W3D5</accession>
<comment type="caution">
    <text evidence="2">The sequence shown here is derived from an EMBL/GenBank/DDBJ whole genome shotgun (WGS) entry which is preliminary data.</text>
</comment>